<dbReference type="Proteomes" id="UP001162992">
    <property type="component" value="Chromosome 7"/>
</dbReference>
<comment type="caution">
    <text evidence="1">The sequence shown here is derived from an EMBL/GenBank/DDBJ whole genome shotgun (WGS) entry which is preliminary data.</text>
</comment>
<proteinExistence type="predicted"/>
<protein>
    <submittedName>
        <fullName evidence="1">Uncharacterized protein</fullName>
    </submittedName>
</protein>
<accession>A0ACC2D2B6</accession>
<organism evidence="1 2">
    <name type="scientific">Diphasiastrum complanatum</name>
    <name type="common">Issler's clubmoss</name>
    <name type="synonym">Lycopodium complanatum</name>
    <dbReference type="NCBI Taxonomy" id="34168"/>
    <lineage>
        <taxon>Eukaryota</taxon>
        <taxon>Viridiplantae</taxon>
        <taxon>Streptophyta</taxon>
        <taxon>Embryophyta</taxon>
        <taxon>Tracheophyta</taxon>
        <taxon>Lycopodiopsida</taxon>
        <taxon>Lycopodiales</taxon>
        <taxon>Lycopodiaceae</taxon>
        <taxon>Lycopodioideae</taxon>
        <taxon>Diphasiastrum</taxon>
    </lineage>
</organism>
<name>A0ACC2D2B6_DIPCM</name>
<sequence>MIEILGKLLHTSDEHLQRIPKRTRYMKTIREFLNQTHKPSRKRLVSTNKRHSEDIKQSQLQVEDGAKNLPPMEPLPIIDNNCGMNVSSAEENFNGIKCALGESPCVLDTFVPRAKSQLRTPDCRQSGRSPPNKTQGVLLAKGQTESRPLQELLHLKEEPFLLWELLQIKEETTPSCTDKVSEFLKKPLDVVQKKQRKFIPVVERLKKPLMQEIPSRLPKAHALVSDVQRENIDLARYAQPFAMSPECTYASALSIVSHIKRKSTPSNPLRSPKKSVCKKPLMLLEVACKVLEPGKQAYCHSCLPLVQPFSGKYLCLRDTTDHNKLATNAKPIRANFLDGSMIVSQQVHVPHHSSEEHCNRRGDGMKQSESNGFSKRGPCDVVRNKVDKELLKSDDLGWNNDDYHLFQSEQASSENAHEIQNHASGEIGLSCEGVLRRARSLRERISPAAATKSFLLRSYSLKEGVLPSRFFCFSPEFVRDQLSDSRTTRKPQKFLSAKYTPSIKEDRLPQKNKVYPSDDTEGSFLFIQPDRSIKVTRELNNDANTDSKIDIVASRQSLDLKGNLPAVMTNAPPDLPSTTDCNGRVTTLRDMLSVNIDEEDLPVLGRENMSETCQQVCHLDLRLLESRSTCDSTSFASDMANELQVVHQSDHGETEYEEVLSPNLQKKVFFDGMTSFHGVEGSEPIPECKLLEENGQPSPVSILDSRFIDEIPSPDKAEIFSDQPVNQLTDDYHFSKCQPVLEIATVETSIGRYDDTSNSWENEYVLLEKVVDALLHSSMMEDTKKPWSEDNRWCTQDAYLPEYHSGKRDSLQYHFSNFDLLEEEKCQKSRLRGDNILQPKATSGYECSLLKGRRMLEELTENQMLVDCVTEALEILDLRESCYTFGNSSFLGMHRYISFREKFVYEVYRIICSWSGRTAATTDDLVVEDIYFSSRKWININSELLEIASEIECILFDILINDAVVDVLDLELKI</sequence>
<keyword evidence="2" id="KW-1185">Reference proteome</keyword>
<evidence type="ECO:0000313" key="1">
    <source>
        <dbReference type="EMBL" id="KAJ7548361.1"/>
    </source>
</evidence>
<reference evidence="2" key="1">
    <citation type="journal article" date="2024" name="Proc. Natl. Acad. Sci. U.S.A.">
        <title>Extraordinary preservation of gene collinearity over three hundred million years revealed in homosporous lycophytes.</title>
        <authorList>
            <person name="Li C."/>
            <person name="Wickell D."/>
            <person name="Kuo L.Y."/>
            <person name="Chen X."/>
            <person name="Nie B."/>
            <person name="Liao X."/>
            <person name="Peng D."/>
            <person name="Ji J."/>
            <person name="Jenkins J."/>
            <person name="Williams M."/>
            <person name="Shu S."/>
            <person name="Plott C."/>
            <person name="Barry K."/>
            <person name="Rajasekar S."/>
            <person name="Grimwood J."/>
            <person name="Han X."/>
            <person name="Sun S."/>
            <person name="Hou Z."/>
            <person name="He W."/>
            <person name="Dai G."/>
            <person name="Sun C."/>
            <person name="Schmutz J."/>
            <person name="Leebens-Mack J.H."/>
            <person name="Li F.W."/>
            <person name="Wang L."/>
        </authorList>
    </citation>
    <scope>NUCLEOTIDE SEQUENCE [LARGE SCALE GENOMIC DNA]</scope>
    <source>
        <strain evidence="2">cv. PW_Plant_1</strain>
    </source>
</reference>
<gene>
    <name evidence="1" type="ORF">O6H91_07G008700</name>
</gene>
<dbReference type="EMBL" id="CM055098">
    <property type="protein sequence ID" value="KAJ7548361.1"/>
    <property type="molecule type" value="Genomic_DNA"/>
</dbReference>
<evidence type="ECO:0000313" key="2">
    <source>
        <dbReference type="Proteomes" id="UP001162992"/>
    </source>
</evidence>